<evidence type="ECO:0000313" key="13">
    <source>
        <dbReference type="Proteomes" id="UP000238081"/>
    </source>
</evidence>
<keyword evidence="5 9" id="KW-0808">Transferase</keyword>
<dbReference type="GO" id="GO:0005737">
    <property type="term" value="C:cytoplasm"/>
    <property type="evidence" value="ECO:0007669"/>
    <property type="project" value="UniProtKB-SubCell"/>
</dbReference>
<evidence type="ECO:0000256" key="1">
    <source>
        <dbReference type="ARBA" id="ARBA00001286"/>
    </source>
</evidence>
<dbReference type="Gene3D" id="1.10.10.10">
    <property type="entry name" value="Winged helix-like DNA-binding domain superfamily/Winged helix DNA-binding domain"/>
    <property type="match status" value="1"/>
</dbReference>
<keyword evidence="4 9" id="KW-0489">Methyltransferase</keyword>
<keyword evidence="3 9" id="KW-0963">Cytoplasm</keyword>
<dbReference type="InterPro" id="IPR036631">
    <property type="entry name" value="MGMT_N_sf"/>
</dbReference>
<dbReference type="Proteomes" id="UP000238081">
    <property type="component" value="Unassembled WGS sequence"/>
</dbReference>
<organism evidence="12 13">
    <name type="scientific">Clostridium butyricum</name>
    <dbReference type="NCBI Taxonomy" id="1492"/>
    <lineage>
        <taxon>Bacteria</taxon>
        <taxon>Bacillati</taxon>
        <taxon>Bacillota</taxon>
        <taxon>Clostridia</taxon>
        <taxon>Eubacteriales</taxon>
        <taxon>Clostridiaceae</taxon>
        <taxon>Clostridium</taxon>
    </lineage>
</organism>
<evidence type="ECO:0000256" key="3">
    <source>
        <dbReference type="ARBA" id="ARBA00022490"/>
    </source>
</evidence>
<dbReference type="HAMAP" id="MF_00772">
    <property type="entry name" value="OGT"/>
    <property type="match status" value="1"/>
</dbReference>
<reference evidence="12 13" key="1">
    <citation type="submission" date="2016-01" db="EMBL/GenBank/DDBJ databases">
        <title>Characterization of the Clostridium difficile lineages that are prevalent in Hong Kong and China.</title>
        <authorList>
            <person name="Kwok J.S.-L."/>
            <person name="Lam W.-Y."/>
            <person name="Ip M."/>
            <person name="Chan T.-F."/>
            <person name="Hawkey P.M."/>
            <person name="Tsui S.K.-W."/>
        </authorList>
    </citation>
    <scope>NUCLEOTIDE SEQUENCE [LARGE SCALE GENOMIC DNA]</scope>
    <source>
        <strain evidence="12 13">300064</strain>
    </source>
</reference>
<dbReference type="SUPFAM" id="SSF53155">
    <property type="entry name" value="Methylated DNA-protein cysteine methyltransferase domain"/>
    <property type="match status" value="1"/>
</dbReference>
<evidence type="ECO:0000313" key="12">
    <source>
        <dbReference type="EMBL" id="PPV17883.1"/>
    </source>
</evidence>
<feature type="domain" description="Methylguanine DNA methyltransferase ribonuclease-like" evidence="11">
    <location>
        <begin position="6"/>
        <end position="67"/>
    </location>
</feature>
<dbReference type="PANTHER" id="PTHR10815">
    <property type="entry name" value="METHYLATED-DNA--PROTEIN-CYSTEINE METHYLTRANSFERASE"/>
    <property type="match status" value="1"/>
</dbReference>
<keyword evidence="7 9" id="KW-0234">DNA repair</keyword>
<dbReference type="InterPro" id="IPR008332">
    <property type="entry name" value="MethylG_MeTrfase_N"/>
</dbReference>
<dbReference type="InterPro" id="IPR036388">
    <property type="entry name" value="WH-like_DNA-bd_sf"/>
</dbReference>
<evidence type="ECO:0000256" key="7">
    <source>
        <dbReference type="ARBA" id="ARBA00023204"/>
    </source>
</evidence>
<dbReference type="SUPFAM" id="SSF46767">
    <property type="entry name" value="Methylated DNA-protein cysteine methyltransferase, C-terminal domain"/>
    <property type="match status" value="1"/>
</dbReference>
<comment type="function">
    <text evidence="9">Involved in the cellular defense against the biological effects of O6-methylguanine (O6-MeG) and O4-methylthymine (O4-MeT) in DNA. Repairs the methylated nucleobase in DNA by stoichiometrically transferring the methyl group to a cysteine residue in the enzyme. This is a suicide reaction: the enzyme is irreversibly inactivated.</text>
</comment>
<evidence type="ECO:0000256" key="8">
    <source>
        <dbReference type="ARBA" id="ARBA00049348"/>
    </source>
</evidence>
<dbReference type="EMBL" id="LRDH01000001">
    <property type="protein sequence ID" value="PPV17883.1"/>
    <property type="molecule type" value="Genomic_DNA"/>
</dbReference>
<feature type="domain" description="Methylated-DNA-[protein]-cysteine S-methyltransferase DNA binding" evidence="10">
    <location>
        <begin position="72"/>
        <end position="151"/>
    </location>
</feature>
<name>A0A2S7FF79_CLOBU</name>
<dbReference type="PROSITE" id="PS00374">
    <property type="entry name" value="MGMT"/>
    <property type="match status" value="1"/>
</dbReference>
<dbReference type="InterPro" id="IPR014048">
    <property type="entry name" value="MethylDNA_cys_MeTrfase_DNA-bd"/>
</dbReference>
<dbReference type="Pfam" id="PF02870">
    <property type="entry name" value="Methyltransf_1N"/>
    <property type="match status" value="1"/>
</dbReference>
<dbReference type="Pfam" id="PF01035">
    <property type="entry name" value="DNA_binding_1"/>
    <property type="match status" value="1"/>
</dbReference>
<dbReference type="AlphaFoldDB" id="A0A2S7FF79"/>
<dbReference type="CDD" id="cd06445">
    <property type="entry name" value="ATase"/>
    <property type="match status" value="1"/>
</dbReference>
<dbReference type="NCBIfam" id="TIGR00589">
    <property type="entry name" value="ogt"/>
    <property type="match status" value="1"/>
</dbReference>
<accession>A0A2S7FF79</accession>
<dbReference type="InterPro" id="IPR023546">
    <property type="entry name" value="MGMT"/>
</dbReference>
<comment type="catalytic activity">
    <reaction evidence="8 9">
        <text>a 6-O-methyl-2'-deoxyguanosine in DNA + L-cysteinyl-[protein] = S-methyl-L-cysteinyl-[protein] + a 2'-deoxyguanosine in DNA</text>
        <dbReference type="Rhea" id="RHEA:24000"/>
        <dbReference type="Rhea" id="RHEA-COMP:10131"/>
        <dbReference type="Rhea" id="RHEA-COMP:10132"/>
        <dbReference type="Rhea" id="RHEA-COMP:11367"/>
        <dbReference type="Rhea" id="RHEA-COMP:11368"/>
        <dbReference type="ChEBI" id="CHEBI:29950"/>
        <dbReference type="ChEBI" id="CHEBI:82612"/>
        <dbReference type="ChEBI" id="CHEBI:85445"/>
        <dbReference type="ChEBI" id="CHEBI:85448"/>
        <dbReference type="EC" id="2.1.1.63"/>
    </reaction>
</comment>
<evidence type="ECO:0000256" key="4">
    <source>
        <dbReference type="ARBA" id="ARBA00022603"/>
    </source>
</evidence>
<dbReference type="FunFam" id="1.10.10.10:FF:000214">
    <property type="entry name" value="Methylated-DNA--protein-cysteine methyltransferase"/>
    <property type="match status" value="1"/>
</dbReference>
<dbReference type="RefSeq" id="WP_043661892.1">
    <property type="nucleotide sequence ID" value="NZ_JSEG01000001.1"/>
</dbReference>
<evidence type="ECO:0000256" key="6">
    <source>
        <dbReference type="ARBA" id="ARBA00022763"/>
    </source>
</evidence>
<proteinExistence type="inferred from homology"/>
<comment type="caution">
    <text evidence="12">The sequence shown here is derived from an EMBL/GenBank/DDBJ whole genome shotgun (WGS) entry which is preliminary data.</text>
</comment>
<gene>
    <name evidence="12" type="ORF">AWN73_00270</name>
</gene>
<comment type="subcellular location">
    <subcellularLocation>
        <location evidence="9">Cytoplasm</location>
    </subcellularLocation>
</comment>
<dbReference type="Gene3D" id="3.30.160.70">
    <property type="entry name" value="Methylated DNA-protein cysteine methyltransferase domain"/>
    <property type="match status" value="1"/>
</dbReference>
<dbReference type="InterPro" id="IPR036217">
    <property type="entry name" value="MethylDNA_cys_MeTrfase_DNAb"/>
</dbReference>
<evidence type="ECO:0000259" key="10">
    <source>
        <dbReference type="Pfam" id="PF01035"/>
    </source>
</evidence>
<dbReference type="PANTHER" id="PTHR10815:SF5">
    <property type="entry name" value="METHYLATED-DNA--PROTEIN-CYSTEINE METHYLTRANSFERASE"/>
    <property type="match status" value="1"/>
</dbReference>
<dbReference type="GO" id="GO:0003908">
    <property type="term" value="F:methylated-DNA-[protein]-cysteine S-methyltransferase activity"/>
    <property type="evidence" value="ECO:0007669"/>
    <property type="project" value="UniProtKB-UniRule"/>
</dbReference>
<feature type="active site" description="Nucleophile; methyl group acceptor" evidence="9">
    <location>
        <position position="123"/>
    </location>
</feature>
<evidence type="ECO:0000256" key="2">
    <source>
        <dbReference type="ARBA" id="ARBA00008711"/>
    </source>
</evidence>
<comment type="similarity">
    <text evidence="2 9">Belongs to the MGMT family.</text>
</comment>
<dbReference type="EC" id="2.1.1.63" evidence="9"/>
<protein>
    <recommendedName>
        <fullName evidence="9">Methylated-DNA--protein-cysteine methyltransferase</fullName>
        <ecNumber evidence="9">2.1.1.63</ecNumber>
    </recommendedName>
    <alternativeName>
        <fullName evidence="9">6-O-methylguanine-DNA methyltransferase</fullName>
        <shortName evidence="9">MGMT</shortName>
    </alternativeName>
    <alternativeName>
        <fullName evidence="9">O-6-methylguanine-DNA-alkyltransferase</fullName>
    </alternativeName>
</protein>
<dbReference type="GO" id="GO:0006307">
    <property type="term" value="P:DNA alkylation repair"/>
    <property type="evidence" value="ECO:0007669"/>
    <property type="project" value="UniProtKB-UniRule"/>
</dbReference>
<comment type="miscellaneous">
    <text evidence="9">This enzyme catalyzes only one turnover and therefore is not strictly catalytic. According to one definition, an enzyme is a biocatalyst that acts repeatedly and over many reaction cycles.</text>
</comment>
<keyword evidence="6 9" id="KW-0227">DNA damage</keyword>
<evidence type="ECO:0000259" key="11">
    <source>
        <dbReference type="Pfam" id="PF02870"/>
    </source>
</evidence>
<sequence>MINSFTYDTDFGKITICEKDNFIIETVIGISSFKADRIIESPMIRKAHTQLNEYFKGIRKSFDLPLNPKGTEFQKKVWDVLLKIPYGSTCSYKDVAISIGNEKACRAVGSANNRNPIFIFIPCHRVIGTNGDLVGYGGGIQLKEKLLLLEKKNK</sequence>
<evidence type="ECO:0000256" key="5">
    <source>
        <dbReference type="ARBA" id="ARBA00022679"/>
    </source>
</evidence>
<comment type="catalytic activity">
    <reaction evidence="1 9">
        <text>a 4-O-methyl-thymidine in DNA + L-cysteinyl-[protein] = a thymidine in DNA + S-methyl-L-cysteinyl-[protein]</text>
        <dbReference type="Rhea" id="RHEA:53428"/>
        <dbReference type="Rhea" id="RHEA-COMP:10131"/>
        <dbReference type="Rhea" id="RHEA-COMP:10132"/>
        <dbReference type="Rhea" id="RHEA-COMP:13555"/>
        <dbReference type="Rhea" id="RHEA-COMP:13556"/>
        <dbReference type="ChEBI" id="CHEBI:29950"/>
        <dbReference type="ChEBI" id="CHEBI:82612"/>
        <dbReference type="ChEBI" id="CHEBI:137386"/>
        <dbReference type="ChEBI" id="CHEBI:137387"/>
        <dbReference type="EC" id="2.1.1.63"/>
    </reaction>
</comment>
<dbReference type="GO" id="GO:0032259">
    <property type="term" value="P:methylation"/>
    <property type="evidence" value="ECO:0007669"/>
    <property type="project" value="UniProtKB-KW"/>
</dbReference>
<evidence type="ECO:0000256" key="9">
    <source>
        <dbReference type="HAMAP-Rule" id="MF_00772"/>
    </source>
</evidence>
<dbReference type="InterPro" id="IPR001497">
    <property type="entry name" value="MethylDNA_cys_MeTrfase_AS"/>
</dbReference>